<proteinExistence type="predicted"/>
<evidence type="ECO:0008006" key="4">
    <source>
        <dbReference type="Google" id="ProtNLM"/>
    </source>
</evidence>
<sequence length="285" mass="32147">MPQLTSLLRLPLELRHEIYAYLFPPNPTSHPLPHVGITSVTHTPPTLTHLLVHRQLTAEIQTYYFQLTTWKLIISHAFNFFRVDSNLEGLERSSVLRHLRRVELVFFCDILLLKDYPSFGLEAFSAEIRRRAERACHVLGQARELKEVTVSWIDTTLTGQWEGKAAILMPLKALAADGQVRFRIGEVYGPDEQEEKEEFVASMREVLGEEGEVGSKLGEDCDSKASDLRMLAFDPRQGRDRLASATSTSATSSQSLAASGWRDEGTWRRSGRLEAWQRGPAEVGA</sequence>
<protein>
    <recommendedName>
        <fullName evidence="4">F-box domain-containing protein</fullName>
    </recommendedName>
</protein>
<evidence type="ECO:0000313" key="2">
    <source>
        <dbReference type="EMBL" id="KAK5114891.1"/>
    </source>
</evidence>
<evidence type="ECO:0000313" key="3">
    <source>
        <dbReference type="Proteomes" id="UP001310890"/>
    </source>
</evidence>
<dbReference type="EMBL" id="JAVRRL010000015">
    <property type="protein sequence ID" value="KAK5114891.1"/>
    <property type="molecule type" value="Genomic_DNA"/>
</dbReference>
<dbReference type="Proteomes" id="UP001310890">
    <property type="component" value="Unassembled WGS sequence"/>
</dbReference>
<reference evidence="2" key="1">
    <citation type="submission" date="2023-08" db="EMBL/GenBank/DDBJ databases">
        <title>Black Yeasts Isolated from many extreme environments.</title>
        <authorList>
            <person name="Coleine C."/>
            <person name="Stajich J.E."/>
            <person name="Selbmann L."/>
        </authorList>
    </citation>
    <scope>NUCLEOTIDE SEQUENCE</scope>
    <source>
        <strain evidence="2">CCFEE 5401</strain>
    </source>
</reference>
<accession>A0AAN7TGA9</accession>
<comment type="caution">
    <text evidence="2">The sequence shown here is derived from an EMBL/GenBank/DDBJ whole genome shotgun (WGS) entry which is preliminary data.</text>
</comment>
<name>A0AAN7TGA9_9PEZI</name>
<feature type="region of interest" description="Disordered" evidence="1">
    <location>
        <begin position="234"/>
        <end position="265"/>
    </location>
</feature>
<evidence type="ECO:0000256" key="1">
    <source>
        <dbReference type="SAM" id="MobiDB-lite"/>
    </source>
</evidence>
<gene>
    <name evidence="2" type="ORF">LTR62_002050</name>
</gene>
<organism evidence="2 3">
    <name type="scientific">Meristemomyces frigidus</name>
    <dbReference type="NCBI Taxonomy" id="1508187"/>
    <lineage>
        <taxon>Eukaryota</taxon>
        <taxon>Fungi</taxon>
        <taxon>Dikarya</taxon>
        <taxon>Ascomycota</taxon>
        <taxon>Pezizomycotina</taxon>
        <taxon>Dothideomycetes</taxon>
        <taxon>Dothideomycetidae</taxon>
        <taxon>Mycosphaerellales</taxon>
        <taxon>Teratosphaeriaceae</taxon>
        <taxon>Meristemomyces</taxon>
    </lineage>
</organism>
<dbReference type="AlphaFoldDB" id="A0AAN7TGA9"/>
<feature type="compositionally biased region" description="Low complexity" evidence="1">
    <location>
        <begin position="243"/>
        <end position="259"/>
    </location>
</feature>